<comment type="caution">
    <text evidence="4">The sequence shown here is derived from an EMBL/GenBank/DDBJ whole genome shotgun (WGS) entry which is preliminary data.</text>
</comment>
<dbReference type="NCBIfam" id="NF009464">
    <property type="entry name" value="PRK12824.1"/>
    <property type="match status" value="1"/>
</dbReference>
<dbReference type="InterPro" id="IPR050259">
    <property type="entry name" value="SDR"/>
</dbReference>
<feature type="domain" description="Ketoreductase" evidence="3">
    <location>
        <begin position="9"/>
        <end position="184"/>
    </location>
</feature>
<evidence type="ECO:0000256" key="1">
    <source>
        <dbReference type="ARBA" id="ARBA00006484"/>
    </source>
</evidence>
<dbReference type="NCBIfam" id="NF009466">
    <property type="entry name" value="PRK12826.1-2"/>
    <property type="match status" value="1"/>
</dbReference>
<dbReference type="Gene3D" id="3.40.50.720">
    <property type="entry name" value="NAD(P)-binding Rossmann-like Domain"/>
    <property type="match status" value="1"/>
</dbReference>
<dbReference type="PANTHER" id="PTHR42879">
    <property type="entry name" value="3-OXOACYL-(ACYL-CARRIER-PROTEIN) REDUCTASE"/>
    <property type="match status" value="1"/>
</dbReference>
<evidence type="ECO:0000313" key="5">
    <source>
        <dbReference type="Proteomes" id="UP001419910"/>
    </source>
</evidence>
<dbReference type="Proteomes" id="UP001419910">
    <property type="component" value="Unassembled WGS sequence"/>
</dbReference>
<dbReference type="SMART" id="SM00822">
    <property type="entry name" value="PKS_KR"/>
    <property type="match status" value="1"/>
</dbReference>
<dbReference type="PRINTS" id="PR00081">
    <property type="entry name" value="GDHRDH"/>
</dbReference>
<dbReference type="InterPro" id="IPR020904">
    <property type="entry name" value="Sc_DH/Rdtase_CS"/>
</dbReference>
<accession>A0ABU9Y187</accession>
<dbReference type="GO" id="GO:0018454">
    <property type="term" value="F:acetoacetyl-CoA reductase activity"/>
    <property type="evidence" value="ECO:0007669"/>
    <property type="project" value="UniProtKB-EC"/>
</dbReference>
<dbReference type="NCBIfam" id="TIGR01829">
    <property type="entry name" value="AcAcCoA_reduct"/>
    <property type="match status" value="1"/>
</dbReference>
<keyword evidence="2 4" id="KW-0560">Oxidoreductase</keyword>
<dbReference type="RefSeq" id="WP_343887173.1">
    <property type="nucleotide sequence ID" value="NZ_BAAAEH010000002.1"/>
</dbReference>
<evidence type="ECO:0000256" key="2">
    <source>
        <dbReference type="ARBA" id="ARBA00023002"/>
    </source>
</evidence>
<dbReference type="PRINTS" id="PR00080">
    <property type="entry name" value="SDRFAMILY"/>
</dbReference>
<sequence length="246" mass="25582">MASTPNAHRVALVTGGTTGIGAAICRAFHQAGYAVAATYTHDDARADAFSKASGIAAFKWSVADYQACVDGIARVTAALGPVDILANNAGITRDASLAKMQPEQWREVIDVNLSGCFNMAHAVFAGMRARKWGRIVNISSINGQAGQFGQTNYSAAKAGILGFTKALALEGARDGVTVNAVAPGYTDTDMVRAVPADVLAKIVARIPVGRLARPEEIARCVAFLCAEEASYITGATLSVNGGQYMA</sequence>
<dbReference type="InterPro" id="IPR057326">
    <property type="entry name" value="KR_dom"/>
</dbReference>
<keyword evidence="5" id="KW-1185">Reference proteome</keyword>
<name>A0ABU9Y187_9SPHN</name>
<dbReference type="PANTHER" id="PTHR42879:SF2">
    <property type="entry name" value="3-OXOACYL-[ACYL-CARRIER-PROTEIN] REDUCTASE FABG"/>
    <property type="match status" value="1"/>
</dbReference>
<dbReference type="CDD" id="cd05333">
    <property type="entry name" value="BKR_SDR_c"/>
    <property type="match status" value="1"/>
</dbReference>
<reference evidence="4 5" key="1">
    <citation type="submission" date="2024-05" db="EMBL/GenBank/DDBJ databases">
        <authorList>
            <person name="Liu Q."/>
            <person name="Xin Y.-H."/>
        </authorList>
    </citation>
    <scope>NUCLEOTIDE SEQUENCE [LARGE SCALE GENOMIC DNA]</scope>
    <source>
        <strain evidence="4 5">CGMCC 1.10181</strain>
    </source>
</reference>
<dbReference type="PROSITE" id="PS00061">
    <property type="entry name" value="ADH_SHORT"/>
    <property type="match status" value="1"/>
</dbReference>
<dbReference type="Pfam" id="PF13561">
    <property type="entry name" value="adh_short_C2"/>
    <property type="match status" value="1"/>
</dbReference>
<evidence type="ECO:0000259" key="3">
    <source>
        <dbReference type="SMART" id="SM00822"/>
    </source>
</evidence>
<proteinExistence type="inferred from homology"/>
<dbReference type="InterPro" id="IPR011283">
    <property type="entry name" value="Acetoacetyl-CoA_reductase"/>
</dbReference>
<dbReference type="SUPFAM" id="SSF51735">
    <property type="entry name" value="NAD(P)-binding Rossmann-fold domains"/>
    <property type="match status" value="1"/>
</dbReference>
<gene>
    <name evidence="4" type="primary">phbB</name>
    <name evidence="4" type="ORF">ABC974_07820</name>
</gene>
<evidence type="ECO:0000313" key="4">
    <source>
        <dbReference type="EMBL" id="MEN2789527.1"/>
    </source>
</evidence>
<dbReference type="EMBL" id="JBDIME010000004">
    <property type="protein sequence ID" value="MEN2789527.1"/>
    <property type="molecule type" value="Genomic_DNA"/>
</dbReference>
<comment type="similarity">
    <text evidence="1">Belongs to the short-chain dehydrogenases/reductases (SDR) family.</text>
</comment>
<organism evidence="4 5">
    <name type="scientific">Sphingomonas oligophenolica</name>
    <dbReference type="NCBI Taxonomy" id="301154"/>
    <lineage>
        <taxon>Bacteria</taxon>
        <taxon>Pseudomonadati</taxon>
        <taxon>Pseudomonadota</taxon>
        <taxon>Alphaproteobacteria</taxon>
        <taxon>Sphingomonadales</taxon>
        <taxon>Sphingomonadaceae</taxon>
        <taxon>Sphingomonas</taxon>
    </lineage>
</organism>
<dbReference type="InterPro" id="IPR036291">
    <property type="entry name" value="NAD(P)-bd_dom_sf"/>
</dbReference>
<dbReference type="EC" id="1.1.1.36" evidence="4"/>
<protein>
    <submittedName>
        <fullName evidence="4">Acetoacetyl-CoA reductase</fullName>
        <ecNumber evidence="4">1.1.1.36</ecNumber>
    </submittedName>
</protein>
<dbReference type="InterPro" id="IPR002347">
    <property type="entry name" value="SDR_fam"/>
</dbReference>